<dbReference type="EMBL" id="MU154661">
    <property type="protein sequence ID" value="KAF9489761.1"/>
    <property type="molecule type" value="Genomic_DNA"/>
</dbReference>
<feature type="domain" description="Helitron helicase-like" evidence="1">
    <location>
        <begin position="160"/>
        <end position="265"/>
    </location>
</feature>
<evidence type="ECO:0000259" key="1">
    <source>
        <dbReference type="Pfam" id="PF14214"/>
    </source>
</evidence>
<name>A0A9P5ZLK4_PLEER</name>
<dbReference type="Proteomes" id="UP000807025">
    <property type="component" value="Unassembled WGS sequence"/>
</dbReference>
<dbReference type="AlphaFoldDB" id="A0A9P5ZLK4"/>
<sequence length="276" mass="30791">MSQHVDFTVRCQKVLEALQYKIANDPGYADLEIDNDALLSLPENGPIAHHIPTCWEGCQDPDSIVRVGLDTTADVLQEDEGDTCEDVGVGGVLNINAPVMNPEPINEATAGYMTLAFPTLFSNGEGNFYEPRLCKIDLGEYFSHLLHFRGGCTIERAARQESSSDSSTMLCYGAKLWGTQAFWLAQHWELMGKIQVLGSLSVFFTLSAADLQWPDLHKHMPEEIPVPAGDDQAGRRQHRLALNNNPHIAAAYLDKRLQLFMKNFLIPFLGVAHFWY</sequence>
<dbReference type="InterPro" id="IPR025476">
    <property type="entry name" value="Helitron_helicase-like"/>
</dbReference>
<comment type="caution">
    <text evidence="2">The sequence shown here is derived from an EMBL/GenBank/DDBJ whole genome shotgun (WGS) entry which is preliminary data.</text>
</comment>
<organism evidence="2 3">
    <name type="scientific">Pleurotus eryngii</name>
    <name type="common">Boletus of the steppes</name>
    <dbReference type="NCBI Taxonomy" id="5323"/>
    <lineage>
        <taxon>Eukaryota</taxon>
        <taxon>Fungi</taxon>
        <taxon>Dikarya</taxon>
        <taxon>Basidiomycota</taxon>
        <taxon>Agaricomycotina</taxon>
        <taxon>Agaricomycetes</taxon>
        <taxon>Agaricomycetidae</taxon>
        <taxon>Agaricales</taxon>
        <taxon>Pleurotineae</taxon>
        <taxon>Pleurotaceae</taxon>
        <taxon>Pleurotus</taxon>
    </lineage>
</organism>
<evidence type="ECO:0000313" key="3">
    <source>
        <dbReference type="Proteomes" id="UP000807025"/>
    </source>
</evidence>
<reference evidence="2" key="1">
    <citation type="submission" date="2020-11" db="EMBL/GenBank/DDBJ databases">
        <authorList>
            <consortium name="DOE Joint Genome Institute"/>
            <person name="Ahrendt S."/>
            <person name="Riley R."/>
            <person name="Andreopoulos W."/>
            <person name="Labutti K."/>
            <person name="Pangilinan J."/>
            <person name="Ruiz-Duenas F.J."/>
            <person name="Barrasa J.M."/>
            <person name="Sanchez-Garcia M."/>
            <person name="Camarero S."/>
            <person name="Miyauchi S."/>
            <person name="Serrano A."/>
            <person name="Linde D."/>
            <person name="Babiker R."/>
            <person name="Drula E."/>
            <person name="Ayuso-Fernandez I."/>
            <person name="Pacheco R."/>
            <person name="Padilla G."/>
            <person name="Ferreira P."/>
            <person name="Barriuso J."/>
            <person name="Kellner H."/>
            <person name="Castanera R."/>
            <person name="Alfaro M."/>
            <person name="Ramirez L."/>
            <person name="Pisabarro A.G."/>
            <person name="Kuo A."/>
            <person name="Tritt A."/>
            <person name="Lipzen A."/>
            <person name="He G."/>
            <person name="Yan M."/>
            <person name="Ng V."/>
            <person name="Cullen D."/>
            <person name="Martin F."/>
            <person name="Rosso M.-N."/>
            <person name="Henrissat B."/>
            <person name="Hibbett D."/>
            <person name="Martinez A.T."/>
            <person name="Grigoriev I.V."/>
        </authorList>
    </citation>
    <scope>NUCLEOTIDE SEQUENCE</scope>
    <source>
        <strain evidence="2">ATCC 90797</strain>
    </source>
</reference>
<proteinExistence type="predicted"/>
<keyword evidence="3" id="KW-1185">Reference proteome</keyword>
<gene>
    <name evidence="2" type="ORF">BDN71DRAFT_1511858</name>
</gene>
<accession>A0A9P5ZLK4</accession>
<protein>
    <recommendedName>
        <fullName evidence="1">Helitron helicase-like domain-containing protein</fullName>
    </recommendedName>
</protein>
<dbReference type="Pfam" id="PF14214">
    <property type="entry name" value="Helitron_like_N"/>
    <property type="match status" value="1"/>
</dbReference>
<evidence type="ECO:0000313" key="2">
    <source>
        <dbReference type="EMBL" id="KAF9489761.1"/>
    </source>
</evidence>
<dbReference type="OrthoDB" id="432234at2759"/>